<feature type="region of interest" description="Disordered" evidence="6">
    <location>
        <begin position="1"/>
        <end position="32"/>
    </location>
</feature>
<dbReference type="SUPFAM" id="SSF50044">
    <property type="entry name" value="SH3-domain"/>
    <property type="match status" value="1"/>
</dbReference>
<accession>A0ABD0L1C7</accession>
<feature type="compositionally biased region" description="Basic and acidic residues" evidence="6">
    <location>
        <begin position="75"/>
        <end position="90"/>
    </location>
</feature>
<dbReference type="PRINTS" id="PR00452">
    <property type="entry name" value="SH3DOMAIN"/>
</dbReference>
<evidence type="ECO:0000313" key="8">
    <source>
        <dbReference type="EMBL" id="KAK7492879.1"/>
    </source>
</evidence>
<keyword evidence="9" id="KW-1185">Reference proteome</keyword>
<feature type="region of interest" description="Disordered" evidence="6">
    <location>
        <begin position="908"/>
        <end position="929"/>
    </location>
</feature>
<dbReference type="InterPro" id="IPR001680">
    <property type="entry name" value="WD40_rpt"/>
</dbReference>
<name>A0ABD0L1C7_9CAEN</name>
<feature type="compositionally biased region" description="Basic and acidic residues" evidence="6">
    <location>
        <begin position="141"/>
        <end position="152"/>
    </location>
</feature>
<dbReference type="Proteomes" id="UP001519460">
    <property type="component" value="Unassembled WGS sequence"/>
</dbReference>
<evidence type="ECO:0000256" key="1">
    <source>
        <dbReference type="ARBA" id="ARBA00022443"/>
    </source>
</evidence>
<dbReference type="Gene3D" id="2.130.10.10">
    <property type="entry name" value="YVTN repeat-like/Quinoprotein amine dehydrogenase"/>
    <property type="match status" value="1"/>
</dbReference>
<dbReference type="AlphaFoldDB" id="A0ABD0L1C7"/>
<feature type="region of interest" description="Disordered" evidence="6">
    <location>
        <begin position="48"/>
        <end position="309"/>
    </location>
</feature>
<dbReference type="InterPro" id="IPR019775">
    <property type="entry name" value="WD40_repeat_CS"/>
</dbReference>
<dbReference type="FunFam" id="2.30.30.40:FF:000072">
    <property type="entry name" value="Unconventional Myosin IB"/>
    <property type="match status" value="1"/>
</dbReference>
<feature type="domain" description="SH3" evidence="7">
    <location>
        <begin position="1093"/>
        <end position="1153"/>
    </location>
</feature>
<feature type="compositionally biased region" description="Polar residues" evidence="6">
    <location>
        <begin position="1189"/>
        <end position="1198"/>
    </location>
</feature>
<comment type="caution">
    <text evidence="8">The sequence shown here is derived from an EMBL/GenBank/DDBJ whole genome shotgun (WGS) entry which is preliminary data.</text>
</comment>
<keyword evidence="2 5" id="KW-0853">WD repeat</keyword>
<gene>
    <name evidence="8" type="ORF">BaRGS_00015826</name>
</gene>
<sequence length="1216" mass="137071">MAEDDVAKPKPRKPRKTAKTKAEDIPLQDQTSTKLKVDELLQQVVAQSTKDAVSEAKKKKKKKAKNIDEDAVLESLRKGEGIEGLHKEEDSALLANIYEPDNSPKNEKSNKQRDEKPDDKIPTGETSFTTPVPKTRKKKKKPEDEGTPREDAPAPDDEVPTTSGKTGKKKKKAALDDTQSPREETAVSETETPLSSARAVKKKMKKLVDRLESQEAGGTAEDATTTETETPVASPRRRKKKKTEEERQSPVPEETEAPPADDRDAAKEETATPTKTKKKKKKKGAEQEGAGEIEDKGQEEEPPPEAPDDGEVLAVMIHRTDKLKNDFNILHPVVRVHLVDEATGEYLPKQHNDRAVTSYYELKNEKVDCVLPMMTQPFDFKQKKSTIPMWEELLVFNENFNYFIQTTPKTLALFEIMDFISMNATNNKQESGWHRIAWAFLKVVGSNGKVNVGSKVRLQLFQIPSRYNRKSGLIEPYQWWKSPQRIPYPSTLYVTFKSIVPPDNVEPSTRSMFATQQEQGAMTYADLKRSMNWDSKSQRLETKPLTSWSRLFGQLCRIPNNLILTLPAGKKGCFVIRFSHDGRSLACACGDRDGYPILMYEIPSGNLKLTLRGHFSLVYDLSWSRKDTHLATASADGTVRIWNILEGKPVSERVLPHPGFVYCCKFHPQVDGIVVSGCYDQVLRVWDLSQEEETGQIREDGKILYDTELMQEIEDHHGYINSICFDDDDGQKMYSADSCGTVNIWNVYVTDEPGRRAFVRDWNLYYSLQEPELKDVQINYIEMHPSGRRLLVHCRDNVIRMFDLRVQRVMQQYIGAVNFREKLGSCLTPCGTFIFAASEDGCVYAWNVDTGDQVARYTELNYRTPVTDVAYHPRDHILAVCSLGENHPVMVYKYDPFTAQVDAGLSPRAPDATTDVEQISPGRGSPTMKEEELASARSKVMTKDEFQAHETLRFQRVLKKLDTATMQMSQMPGMVTMDTTQRMDTIGRSGVVSSWSNTDTGSYVATPRSMMPAPSTMSPHAPPTMLSTIQQQQFASQNLYMKQADASWRPTFSEVGRHGSKSPTFFGRPPQMSLSASGGKAQFSFQAPIGSTRKQKKVVALYDYKAQRSDELTIVRGDTILLLHKDSESWWMGEMEDGRQGYFPANYVAMDDEEDDSDVQRSYTAVRTKDGELKFLSGGEDEESDSDKPASSSNLKQTKNGGKKVKKVHYDDSSEA</sequence>
<keyword evidence="3" id="KW-0677">Repeat</keyword>
<dbReference type="InterPro" id="IPR036322">
    <property type="entry name" value="WD40_repeat_dom_sf"/>
</dbReference>
<dbReference type="PANTHER" id="PTHR44499">
    <property type="entry name" value="JOUBERIN"/>
    <property type="match status" value="1"/>
</dbReference>
<dbReference type="Pfam" id="PF00400">
    <property type="entry name" value="WD40"/>
    <property type="match status" value="3"/>
</dbReference>
<evidence type="ECO:0000256" key="3">
    <source>
        <dbReference type="ARBA" id="ARBA00022737"/>
    </source>
</evidence>
<organism evidence="8 9">
    <name type="scientific">Batillaria attramentaria</name>
    <dbReference type="NCBI Taxonomy" id="370345"/>
    <lineage>
        <taxon>Eukaryota</taxon>
        <taxon>Metazoa</taxon>
        <taxon>Spiralia</taxon>
        <taxon>Lophotrochozoa</taxon>
        <taxon>Mollusca</taxon>
        <taxon>Gastropoda</taxon>
        <taxon>Caenogastropoda</taxon>
        <taxon>Sorbeoconcha</taxon>
        <taxon>Cerithioidea</taxon>
        <taxon>Batillariidae</taxon>
        <taxon>Batillaria</taxon>
    </lineage>
</organism>
<dbReference type="PROSITE" id="PS50294">
    <property type="entry name" value="WD_REPEATS_REGION"/>
    <property type="match status" value="1"/>
</dbReference>
<evidence type="ECO:0000259" key="7">
    <source>
        <dbReference type="PROSITE" id="PS50002"/>
    </source>
</evidence>
<dbReference type="PROSITE" id="PS50082">
    <property type="entry name" value="WD_REPEATS_2"/>
    <property type="match status" value="3"/>
</dbReference>
<dbReference type="Gene3D" id="2.30.30.40">
    <property type="entry name" value="SH3 Domains"/>
    <property type="match status" value="1"/>
</dbReference>
<feature type="repeat" description="WD" evidence="5">
    <location>
        <begin position="654"/>
        <end position="696"/>
    </location>
</feature>
<protein>
    <recommendedName>
        <fullName evidence="7">SH3 domain-containing protein</fullName>
    </recommendedName>
</protein>
<dbReference type="PROSITE" id="PS00678">
    <property type="entry name" value="WD_REPEATS_1"/>
    <property type="match status" value="2"/>
</dbReference>
<evidence type="ECO:0000313" key="9">
    <source>
        <dbReference type="Proteomes" id="UP001519460"/>
    </source>
</evidence>
<evidence type="ECO:0000256" key="2">
    <source>
        <dbReference type="ARBA" id="ARBA00022574"/>
    </source>
</evidence>
<dbReference type="InterPro" id="IPR001452">
    <property type="entry name" value="SH3_domain"/>
</dbReference>
<proteinExistence type="predicted"/>
<feature type="region of interest" description="Disordered" evidence="6">
    <location>
        <begin position="1172"/>
        <end position="1216"/>
    </location>
</feature>
<dbReference type="InterPro" id="IPR015943">
    <property type="entry name" value="WD40/YVTN_repeat-like_dom_sf"/>
</dbReference>
<dbReference type="EMBL" id="JACVVK020000098">
    <property type="protein sequence ID" value="KAK7492879.1"/>
    <property type="molecule type" value="Genomic_DNA"/>
</dbReference>
<reference evidence="8 9" key="1">
    <citation type="journal article" date="2023" name="Sci. Data">
        <title>Genome assembly of the Korean intertidal mud-creeper Batillaria attramentaria.</title>
        <authorList>
            <person name="Patra A.K."/>
            <person name="Ho P.T."/>
            <person name="Jun S."/>
            <person name="Lee S.J."/>
            <person name="Kim Y."/>
            <person name="Won Y.J."/>
        </authorList>
    </citation>
    <scope>NUCLEOTIDE SEQUENCE [LARGE SCALE GENOMIC DNA]</scope>
    <source>
        <strain evidence="8">Wonlab-2016</strain>
    </source>
</reference>
<dbReference type="InterPro" id="IPR036028">
    <property type="entry name" value="SH3-like_dom_sf"/>
</dbReference>
<dbReference type="Pfam" id="PF00018">
    <property type="entry name" value="SH3_1"/>
    <property type="match status" value="1"/>
</dbReference>
<feature type="repeat" description="WD" evidence="5">
    <location>
        <begin position="611"/>
        <end position="652"/>
    </location>
</feature>
<feature type="compositionally biased region" description="Basic and acidic residues" evidence="6">
    <location>
        <begin position="173"/>
        <end position="185"/>
    </location>
</feature>
<dbReference type="PANTHER" id="PTHR44499:SF1">
    <property type="entry name" value="JOUBERIN"/>
    <property type="match status" value="1"/>
</dbReference>
<dbReference type="CDD" id="cd00200">
    <property type="entry name" value="WD40"/>
    <property type="match status" value="1"/>
</dbReference>
<feature type="compositionally biased region" description="Low complexity" evidence="6">
    <location>
        <begin position="215"/>
        <end position="230"/>
    </location>
</feature>
<evidence type="ECO:0000256" key="5">
    <source>
        <dbReference type="PROSITE-ProRule" id="PRU00221"/>
    </source>
</evidence>
<feature type="compositionally biased region" description="Acidic residues" evidence="6">
    <location>
        <begin position="289"/>
        <end position="309"/>
    </location>
</feature>
<dbReference type="SUPFAM" id="SSF50978">
    <property type="entry name" value="WD40 repeat-like"/>
    <property type="match status" value="1"/>
</dbReference>
<feature type="repeat" description="WD" evidence="5">
    <location>
        <begin position="713"/>
        <end position="747"/>
    </location>
</feature>
<feature type="compositionally biased region" description="Basic and acidic residues" evidence="6">
    <location>
        <begin position="102"/>
        <end position="122"/>
    </location>
</feature>
<feature type="compositionally biased region" description="Basic residues" evidence="6">
    <location>
        <begin position="9"/>
        <end position="19"/>
    </location>
</feature>
<dbReference type="SMART" id="SM00320">
    <property type="entry name" value="WD40"/>
    <property type="match status" value="7"/>
</dbReference>
<dbReference type="SMART" id="SM00326">
    <property type="entry name" value="SH3"/>
    <property type="match status" value="1"/>
</dbReference>
<feature type="compositionally biased region" description="Basic and acidic residues" evidence="6">
    <location>
        <begin position="260"/>
        <end position="270"/>
    </location>
</feature>
<keyword evidence="1 4" id="KW-0728">SH3 domain</keyword>
<dbReference type="PROSITE" id="PS50002">
    <property type="entry name" value="SH3"/>
    <property type="match status" value="1"/>
</dbReference>
<evidence type="ECO:0000256" key="6">
    <source>
        <dbReference type="SAM" id="MobiDB-lite"/>
    </source>
</evidence>
<evidence type="ECO:0000256" key="4">
    <source>
        <dbReference type="PROSITE-ProRule" id="PRU00192"/>
    </source>
</evidence>
<dbReference type="InterPro" id="IPR052803">
    <property type="entry name" value="Cilium-Associated_Jouberin"/>
</dbReference>